<dbReference type="InterPro" id="IPR027944">
    <property type="entry name" value="SEO_C"/>
</dbReference>
<name>A0A803N781_CHEQI</name>
<dbReference type="InterPro" id="IPR027942">
    <property type="entry name" value="SEO_N"/>
</dbReference>
<dbReference type="Pfam" id="PF14577">
    <property type="entry name" value="SEO_C"/>
    <property type="match status" value="1"/>
</dbReference>
<evidence type="ECO:0000259" key="2">
    <source>
        <dbReference type="Pfam" id="PF14577"/>
    </source>
</evidence>
<dbReference type="Proteomes" id="UP000596660">
    <property type="component" value="Unplaced"/>
</dbReference>
<dbReference type="GO" id="GO:0010088">
    <property type="term" value="P:phloem development"/>
    <property type="evidence" value="ECO:0007669"/>
    <property type="project" value="InterPro"/>
</dbReference>
<dbReference type="PANTHER" id="PTHR33232:SF9">
    <property type="entry name" value="PROTEIN SIEVE ELEMENT OCCLUSION B"/>
    <property type="match status" value="1"/>
</dbReference>
<dbReference type="EnsemblPlants" id="AUR62041635-RA">
    <property type="protein sequence ID" value="AUR62041635-RA:cds"/>
    <property type="gene ID" value="AUR62041635"/>
</dbReference>
<reference evidence="3" key="2">
    <citation type="submission" date="2021-03" db="UniProtKB">
        <authorList>
            <consortium name="EnsemblPlants"/>
        </authorList>
    </citation>
    <scope>IDENTIFICATION</scope>
</reference>
<evidence type="ECO:0000313" key="4">
    <source>
        <dbReference type="Proteomes" id="UP000596660"/>
    </source>
</evidence>
<evidence type="ECO:0000313" key="3">
    <source>
        <dbReference type="EnsemblPlants" id="AUR62041635-RA:cds"/>
    </source>
</evidence>
<dbReference type="Gramene" id="AUR62041635-RA">
    <property type="protein sequence ID" value="AUR62041635-RA:cds"/>
    <property type="gene ID" value="AUR62041635"/>
</dbReference>
<dbReference type="AlphaFoldDB" id="A0A803N781"/>
<organism evidence="3 4">
    <name type="scientific">Chenopodium quinoa</name>
    <name type="common">Quinoa</name>
    <dbReference type="NCBI Taxonomy" id="63459"/>
    <lineage>
        <taxon>Eukaryota</taxon>
        <taxon>Viridiplantae</taxon>
        <taxon>Streptophyta</taxon>
        <taxon>Embryophyta</taxon>
        <taxon>Tracheophyta</taxon>
        <taxon>Spermatophyta</taxon>
        <taxon>Magnoliopsida</taxon>
        <taxon>eudicotyledons</taxon>
        <taxon>Gunneridae</taxon>
        <taxon>Pentapetalae</taxon>
        <taxon>Caryophyllales</taxon>
        <taxon>Chenopodiaceae</taxon>
        <taxon>Chenopodioideae</taxon>
        <taxon>Atripliceae</taxon>
        <taxon>Chenopodium</taxon>
    </lineage>
</organism>
<feature type="domain" description="Sieve element occlusion C-terminal" evidence="2">
    <location>
        <begin position="342"/>
        <end position="549"/>
    </location>
</feature>
<dbReference type="Pfam" id="PF14576">
    <property type="entry name" value="SEO_N"/>
    <property type="match status" value="1"/>
</dbReference>
<dbReference type="PANTHER" id="PTHR33232">
    <property type="entry name" value="PROTEIN SIEVE ELEMENT OCCLUSION B-LIKE"/>
    <property type="match status" value="1"/>
</dbReference>
<dbReference type="InterPro" id="IPR039299">
    <property type="entry name" value="SEOA"/>
</dbReference>
<evidence type="ECO:0008006" key="5">
    <source>
        <dbReference type="Google" id="ProtNLM"/>
    </source>
</evidence>
<evidence type="ECO:0000259" key="1">
    <source>
        <dbReference type="Pfam" id="PF14576"/>
    </source>
</evidence>
<protein>
    <recommendedName>
        <fullName evidence="5">Protein SIEVE ELEMENT OCCLUSION B-like</fullName>
    </recommendedName>
</protein>
<reference evidence="3" key="1">
    <citation type="journal article" date="2017" name="Nature">
        <title>The genome of Chenopodium quinoa.</title>
        <authorList>
            <person name="Jarvis D.E."/>
            <person name="Ho Y.S."/>
            <person name="Lightfoot D.J."/>
            <person name="Schmoeckel S.M."/>
            <person name="Li B."/>
            <person name="Borm T.J.A."/>
            <person name="Ohyanagi H."/>
            <person name="Mineta K."/>
            <person name="Michell C.T."/>
            <person name="Saber N."/>
            <person name="Kharbatia N.M."/>
            <person name="Rupper R.R."/>
            <person name="Sharp A.R."/>
            <person name="Dally N."/>
            <person name="Boughton B.A."/>
            <person name="Woo Y.H."/>
            <person name="Gao G."/>
            <person name="Schijlen E.G.W.M."/>
            <person name="Guo X."/>
            <person name="Momin A.A."/>
            <person name="Negrao S."/>
            <person name="Al-Babili S."/>
            <person name="Gehring C."/>
            <person name="Roessner U."/>
            <person name="Jung C."/>
            <person name="Murphy K."/>
            <person name="Arold S.T."/>
            <person name="Gojobori T."/>
            <person name="van der Linden C.G."/>
            <person name="van Loo E.N."/>
            <person name="Jellen E.N."/>
            <person name="Maughan P.J."/>
            <person name="Tester M."/>
        </authorList>
    </citation>
    <scope>NUCLEOTIDE SEQUENCE [LARGE SCALE GENOMIC DNA]</scope>
    <source>
        <strain evidence="3">cv. PI 614886</strain>
    </source>
</reference>
<sequence>MAYAPIRVTPMASDVSTGFERGGIFLVSDENALSKDIEHLHQPDACRTDIRPLLHLIEETILHMDASDVNLQDGAVREGIEECNAFPNTINRISKEMERQVLSGTSEHNVTLSVLGLLQHFSWDVKVVITLTAAIYTFATYWLRNFSKSLAYFLRMYEGQFEATKKLIKAILDTTKCVVEFEELSGMYFTDEHPELKAARSRIPIAVYMIIKSAVIAAAQITTMSSQKDGNMQATAELRKLETITDLLRNTLIYFNGLIEEERQIEAYNKTKKIFYDTMHFDNMEILRTLIYADDDMPPLYDGPAKRRVHLENLRRKNVLLLISGLDITHEELSILEESYSESKIREEKYILLYGGDDLKWIRQFTNEARTVARTLQVPLEMVYVGRSHTKEEVHKICASIIMEQLSYCWQDPTFVWYFWTRIESMIYSKIQLGNVHDHGDTIWQEIQKLHSHDKSHSGWVVLAKGSRIIVHGQGKVAMTTLEELEKWKESAIRDGFDVGFGNHYTELHMQEYPCHRILFPSGMRIPGSMPCPDCRRPMHKSESLICCHEDHNAEAAEVLAALTDVDQYEA</sequence>
<feature type="domain" description="Sieve element occlusion N-terminal" evidence="1">
    <location>
        <begin position="28"/>
        <end position="276"/>
    </location>
</feature>
<proteinExistence type="predicted"/>
<accession>A0A803N781</accession>
<keyword evidence="4" id="KW-1185">Reference proteome</keyword>